<proteinExistence type="predicted"/>
<evidence type="ECO:0000313" key="2">
    <source>
        <dbReference type="EMBL" id="VDK37760.1"/>
    </source>
</evidence>
<dbReference type="AlphaFoldDB" id="A0A0M3JP92"/>
<evidence type="ECO:0000256" key="1">
    <source>
        <dbReference type="SAM" id="MobiDB-lite"/>
    </source>
</evidence>
<gene>
    <name evidence="2" type="ORF">ASIM_LOCUS9218</name>
</gene>
<reference evidence="2 3" key="2">
    <citation type="submission" date="2018-11" db="EMBL/GenBank/DDBJ databases">
        <authorList>
            <consortium name="Pathogen Informatics"/>
        </authorList>
    </citation>
    <scope>NUCLEOTIDE SEQUENCE [LARGE SCALE GENOMIC DNA]</scope>
</reference>
<feature type="region of interest" description="Disordered" evidence="1">
    <location>
        <begin position="28"/>
        <end position="56"/>
    </location>
</feature>
<dbReference type="EMBL" id="UYRR01027427">
    <property type="protein sequence ID" value="VDK37760.1"/>
    <property type="molecule type" value="Genomic_DNA"/>
</dbReference>
<dbReference type="Proteomes" id="UP000267096">
    <property type="component" value="Unassembled WGS sequence"/>
</dbReference>
<keyword evidence="3" id="KW-1185">Reference proteome</keyword>
<feature type="compositionally biased region" description="Low complexity" evidence="1">
    <location>
        <begin position="31"/>
        <end position="49"/>
    </location>
</feature>
<evidence type="ECO:0000313" key="4">
    <source>
        <dbReference type="WBParaSite" id="ASIM_0000948501-mRNA-1"/>
    </source>
</evidence>
<protein>
    <submittedName>
        <fullName evidence="2 4">Uncharacterized protein</fullName>
    </submittedName>
</protein>
<organism evidence="4">
    <name type="scientific">Anisakis simplex</name>
    <name type="common">Herring worm</name>
    <dbReference type="NCBI Taxonomy" id="6269"/>
    <lineage>
        <taxon>Eukaryota</taxon>
        <taxon>Metazoa</taxon>
        <taxon>Ecdysozoa</taxon>
        <taxon>Nematoda</taxon>
        <taxon>Chromadorea</taxon>
        <taxon>Rhabditida</taxon>
        <taxon>Spirurina</taxon>
        <taxon>Ascaridomorpha</taxon>
        <taxon>Ascaridoidea</taxon>
        <taxon>Anisakidae</taxon>
        <taxon>Anisakis</taxon>
        <taxon>Anisakis simplex complex</taxon>
    </lineage>
</organism>
<accession>A0A0M3JP92</accession>
<name>A0A0M3JP92_ANISI</name>
<reference evidence="4" key="1">
    <citation type="submission" date="2017-02" db="UniProtKB">
        <authorList>
            <consortium name="WormBaseParasite"/>
        </authorList>
    </citation>
    <scope>IDENTIFICATION</scope>
</reference>
<evidence type="ECO:0000313" key="3">
    <source>
        <dbReference type="Proteomes" id="UP000267096"/>
    </source>
</evidence>
<sequence length="56" mass="6415">MVERHKHYCLKMEHVKKQRLEKKLRDQSLTVAGGRSSDSVSSSGTIDVDTLTFRPK</sequence>
<dbReference type="WBParaSite" id="ASIM_0000948501-mRNA-1">
    <property type="protein sequence ID" value="ASIM_0000948501-mRNA-1"/>
    <property type="gene ID" value="ASIM_0000948501"/>
</dbReference>